<proteinExistence type="inferred from homology"/>
<protein>
    <recommendedName>
        <fullName evidence="13">DNA repair protein RAD4</fullName>
    </recommendedName>
</protein>
<reference evidence="11" key="1">
    <citation type="submission" date="2017-07" db="EMBL/GenBank/DDBJ databases">
        <title>Taro Niue Genome Assembly and Annotation.</title>
        <authorList>
            <person name="Atibalentja N."/>
            <person name="Keating K."/>
            <person name="Fields C.J."/>
        </authorList>
    </citation>
    <scope>NUCLEOTIDE SEQUENCE</scope>
    <source>
        <strain evidence="11">Niue_2</strain>
        <tissue evidence="11">Leaf</tissue>
    </source>
</reference>
<feature type="domain" description="Rad4 beta-hairpin" evidence="8">
    <location>
        <begin position="727"/>
        <end position="778"/>
    </location>
</feature>
<dbReference type="InterPro" id="IPR036985">
    <property type="entry name" value="Transglutaminase-like_sf"/>
</dbReference>
<evidence type="ECO:0008006" key="13">
    <source>
        <dbReference type="Google" id="ProtNLM"/>
    </source>
</evidence>
<evidence type="ECO:0000256" key="7">
    <source>
        <dbReference type="SAM" id="MobiDB-lite"/>
    </source>
</evidence>
<feature type="region of interest" description="Disordered" evidence="7">
    <location>
        <begin position="392"/>
        <end position="429"/>
    </location>
</feature>
<accession>A0A843VSH0</accession>
<sequence>MFENGNYGEPWMAMAWDGTTSCEANPPKPTINLKLINLQSRAHLAAKRTAVKTSLALALALALARGGGKRGERKRRTGERCEPEDKRSDKTKEARKLLCELFLSGLGKTIREVGTKDLQQKEPYKASGNERLKKCMTLVESQETCIMSKESKQGEVLLDHDLNKTRMDGQHTGTSIGCTLPITGKDANEPDWEDGTISTTHLKDVQLDPCGNVMTIELSESPSLAQRRTVRRASSEDKILAELVHKVHLLCFLARGRLVDKACSDPLIQASLLSLLPLGLLQIAEAPKLTVKNLVPLLNWFHMNFQVQSSCVNEGDFKSSLSFALGTRKGTAEEVVALSVSLFRALNLSARFVSILDVVSLKPDAVLPGCSNQDVQDIPRLDTRISSSSAKVTMSLSEASTSSPADSSSRKSSHAEISNKSAQRGKQKTKICKQACNNEQLNSSSVTTVSNNEILDTSNHKSCDRNLDVPSVDHLRKSKRKGDVEFELQLEMAVSATGAGLDGSDLSTKMKDTSPLFDRPSSLKKLKKTQGRESTLPTEGSDGTVWSRKTGPPLYWAEVYCSGEALTGRWVHVDAANGIIDGEQQIESAFAACRKLLKYVVAFAGSGAKDWYKIASQRINSSWWDAVLAPLKQLESSATGGVVCSEVHREGGSPEKWKEPMELSSTGNIPSAESSKVHAECLNLADGFQREMTKEHGSKVCLHFACESHGAITRESLEDMELETRALTESLPTIQLAYKNHHLYVIERWLTKFQVLHPKGPVLGYCSGHPVYPRACVQMVQTKRKWLQEGMQVKVNEVPSKVVKQSQKLGRRYASEPTASEEDDSKPVIELFGKWQVEPLCLPPAVDGIVPKNERGQVEVWSEKCLPPGTTHLRLPRLAPVAKRLEVDFAPAMIGFEFRNGRSYPIFEGIVVCSEFKDAILEAYAEEEERREAEERKRSEAQALSRWYQLLCSIITRQRLKNAYEHVPHRPPAKEPVNGSGSAPSISHEVTMELGEQQKASAEAPRQDSLPGGDHEHIFPIEYQSFDTESSVRTKRCPCGFSIEMEEL</sequence>
<dbReference type="OrthoDB" id="300780at2759"/>
<dbReference type="EMBL" id="NMUH01001759">
    <property type="protein sequence ID" value="MQL95143.1"/>
    <property type="molecule type" value="Genomic_DNA"/>
</dbReference>
<feature type="coiled-coil region" evidence="6">
    <location>
        <begin position="917"/>
        <end position="944"/>
    </location>
</feature>
<comment type="subcellular location">
    <subcellularLocation>
        <location evidence="1">Nucleus</location>
    </subcellularLocation>
</comment>
<dbReference type="SUPFAM" id="SSF54001">
    <property type="entry name" value="Cysteine proteinases"/>
    <property type="match status" value="1"/>
</dbReference>
<evidence type="ECO:0000256" key="5">
    <source>
        <dbReference type="ARBA" id="ARBA00023242"/>
    </source>
</evidence>
<dbReference type="InterPro" id="IPR018328">
    <property type="entry name" value="Rad4_beta-hairpin_dom3"/>
</dbReference>
<dbReference type="SMART" id="SM01030">
    <property type="entry name" value="BHD_1"/>
    <property type="match status" value="1"/>
</dbReference>
<dbReference type="Pfam" id="PF10405">
    <property type="entry name" value="BHD_3"/>
    <property type="match status" value="1"/>
</dbReference>
<dbReference type="GO" id="GO:0006289">
    <property type="term" value="P:nucleotide-excision repair"/>
    <property type="evidence" value="ECO:0007669"/>
    <property type="project" value="InterPro"/>
</dbReference>
<keyword evidence="4" id="KW-0234">DNA repair</keyword>
<dbReference type="GO" id="GO:0005737">
    <property type="term" value="C:cytoplasm"/>
    <property type="evidence" value="ECO:0007669"/>
    <property type="project" value="TreeGrafter"/>
</dbReference>
<comment type="similarity">
    <text evidence="2">Belongs to the XPC family.</text>
</comment>
<keyword evidence="12" id="KW-1185">Reference proteome</keyword>
<dbReference type="Gene3D" id="3.30.70.2460">
    <property type="entry name" value="Rad4, beta-hairpin domain BHD3"/>
    <property type="match status" value="1"/>
</dbReference>
<comment type="caution">
    <text evidence="11">The sequence shown here is derived from an EMBL/GenBank/DDBJ whole genome shotgun (WGS) entry which is preliminary data.</text>
</comment>
<dbReference type="AlphaFoldDB" id="A0A843VSH0"/>
<dbReference type="InterPro" id="IPR004583">
    <property type="entry name" value="DNA_repair_Rad4"/>
</dbReference>
<dbReference type="InterPro" id="IPR038765">
    <property type="entry name" value="Papain-like_cys_pep_sf"/>
</dbReference>
<evidence type="ECO:0000313" key="11">
    <source>
        <dbReference type="EMBL" id="MQL95143.1"/>
    </source>
</evidence>
<evidence type="ECO:0000259" key="10">
    <source>
        <dbReference type="SMART" id="SM01032"/>
    </source>
</evidence>
<feature type="domain" description="Rad4 beta-hairpin" evidence="9">
    <location>
        <begin position="780"/>
        <end position="843"/>
    </location>
</feature>
<gene>
    <name evidence="11" type="ORF">Taro_027810</name>
</gene>
<keyword evidence="6" id="KW-0175">Coiled coil</keyword>
<dbReference type="PANTHER" id="PTHR12135">
    <property type="entry name" value="DNA REPAIR PROTEIN XP-C / RAD4"/>
    <property type="match status" value="1"/>
</dbReference>
<dbReference type="InterPro" id="IPR018326">
    <property type="entry name" value="Rad4_beta-hairpin_dom1"/>
</dbReference>
<feature type="region of interest" description="Disordered" evidence="7">
    <location>
        <begin position="501"/>
        <end position="544"/>
    </location>
</feature>
<dbReference type="SMART" id="SM01032">
    <property type="entry name" value="BHD_3"/>
    <property type="match status" value="1"/>
</dbReference>
<dbReference type="InterPro" id="IPR042488">
    <property type="entry name" value="Rad4_BHD3_sf"/>
</dbReference>
<name>A0A843VSH0_COLES</name>
<evidence type="ECO:0000259" key="9">
    <source>
        <dbReference type="SMART" id="SM01031"/>
    </source>
</evidence>
<dbReference type="GO" id="GO:0003684">
    <property type="term" value="F:damaged DNA binding"/>
    <property type="evidence" value="ECO:0007669"/>
    <property type="project" value="InterPro"/>
</dbReference>
<feature type="compositionally biased region" description="Basic residues" evidence="7">
    <location>
        <begin position="68"/>
        <end position="77"/>
    </location>
</feature>
<evidence type="ECO:0000256" key="1">
    <source>
        <dbReference type="ARBA" id="ARBA00004123"/>
    </source>
</evidence>
<dbReference type="Pfam" id="PF10404">
    <property type="entry name" value="BHD_2"/>
    <property type="match status" value="1"/>
</dbReference>
<feature type="compositionally biased region" description="Low complexity" evidence="7">
    <location>
        <begin position="395"/>
        <end position="407"/>
    </location>
</feature>
<feature type="region of interest" description="Disordered" evidence="7">
    <location>
        <begin position="68"/>
        <end position="89"/>
    </location>
</feature>
<organism evidence="11 12">
    <name type="scientific">Colocasia esculenta</name>
    <name type="common">Wild taro</name>
    <name type="synonym">Arum esculentum</name>
    <dbReference type="NCBI Taxonomy" id="4460"/>
    <lineage>
        <taxon>Eukaryota</taxon>
        <taxon>Viridiplantae</taxon>
        <taxon>Streptophyta</taxon>
        <taxon>Embryophyta</taxon>
        <taxon>Tracheophyta</taxon>
        <taxon>Spermatophyta</taxon>
        <taxon>Magnoliopsida</taxon>
        <taxon>Liliopsida</taxon>
        <taxon>Araceae</taxon>
        <taxon>Aroideae</taxon>
        <taxon>Colocasieae</taxon>
        <taxon>Colocasia</taxon>
    </lineage>
</organism>
<evidence type="ECO:0000256" key="2">
    <source>
        <dbReference type="ARBA" id="ARBA00009525"/>
    </source>
</evidence>
<dbReference type="Gene3D" id="2.20.20.110">
    <property type="entry name" value="Rad4, beta-hairpin domain BHD1"/>
    <property type="match status" value="1"/>
</dbReference>
<keyword evidence="5" id="KW-0539">Nucleus</keyword>
<feature type="compositionally biased region" description="Basic and acidic residues" evidence="7">
    <location>
        <begin position="78"/>
        <end position="89"/>
    </location>
</feature>
<dbReference type="GO" id="GO:0071942">
    <property type="term" value="C:XPC complex"/>
    <property type="evidence" value="ECO:0007669"/>
    <property type="project" value="TreeGrafter"/>
</dbReference>
<feature type="domain" description="Rad4 beta-hairpin" evidence="10">
    <location>
        <begin position="850"/>
        <end position="924"/>
    </location>
</feature>
<feature type="compositionally biased region" description="Basic and acidic residues" evidence="7">
    <location>
        <begin position="649"/>
        <end position="661"/>
    </location>
</feature>
<evidence type="ECO:0000256" key="6">
    <source>
        <dbReference type="SAM" id="Coils"/>
    </source>
</evidence>
<dbReference type="GO" id="GO:0000111">
    <property type="term" value="C:nucleotide-excision repair factor 2 complex"/>
    <property type="evidence" value="ECO:0007669"/>
    <property type="project" value="TreeGrafter"/>
</dbReference>
<dbReference type="SMART" id="SM01031">
    <property type="entry name" value="BHD_2"/>
    <property type="match status" value="1"/>
</dbReference>
<dbReference type="FunFam" id="3.30.70.2460:FF:000001">
    <property type="entry name" value="DNA repair protein Rad4 family"/>
    <property type="match status" value="1"/>
</dbReference>
<feature type="region of interest" description="Disordered" evidence="7">
    <location>
        <begin position="649"/>
        <end position="671"/>
    </location>
</feature>
<dbReference type="GO" id="GO:0006298">
    <property type="term" value="P:mismatch repair"/>
    <property type="evidence" value="ECO:0007669"/>
    <property type="project" value="TreeGrafter"/>
</dbReference>
<dbReference type="Proteomes" id="UP000652761">
    <property type="component" value="Unassembled WGS sequence"/>
</dbReference>
<dbReference type="PANTHER" id="PTHR12135:SF0">
    <property type="entry name" value="DNA REPAIR PROTEIN COMPLEMENTING XP-C CELLS"/>
    <property type="match status" value="1"/>
</dbReference>
<evidence type="ECO:0000256" key="3">
    <source>
        <dbReference type="ARBA" id="ARBA00022763"/>
    </source>
</evidence>
<dbReference type="GO" id="GO:0003697">
    <property type="term" value="F:single-stranded DNA binding"/>
    <property type="evidence" value="ECO:0007669"/>
    <property type="project" value="TreeGrafter"/>
</dbReference>
<dbReference type="InterPro" id="IPR018327">
    <property type="entry name" value="BHD_2"/>
</dbReference>
<dbReference type="Pfam" id="PF10403">
    <property type="entry name" value="BHD_1"/>
    <property type="match status" value="1"/>
</dbReference>
<feature type="region of interest" description="Disordered" evidence="7">
    <location>
        <begin position="995"/>
        <end position="1015"/>
    </location>
</feature>
<evidence type="ECO:0000313" key="12">
    <source>
        <dbReference type="Proteomes" id="UP000652761"/>
    </source>
</evidence>
<dbReference type="Gene3D" id="3.90.260.10">
    <property type="entry name" value="Transglutaminase-like"/>
    <property type="match status" value="1"/>
</dbReference>
<keyword evidence="3" id="KW-0227">DNA damage</keyword>
<evidence type="ECO:0000256" key="4">
    <source>
        <dbReference type="ARBA" id="ARBA00023204"/>
    </source>
</evidence>
<evidence type="ECO:0000259" key="8">
    <source>
        <dbReference type="SMART" id="SM01030"/>
    </source>
</evidence>